<dbReference type="InterPro" id="IPR008927">
    <property type="entry name" value="6-PGluconate_DH-like_C_sf"/>
</dbReference>
<dbReference type="EMBL" id="PDXF01000029">
    <property type="protein sequence ID" value="RYN97366.1"/>
    <property type="molecule type" value="Genomic_DNA"/>
</dbReference>
<dbReference type="Proteomes" id="UP000293195">
    <property type="component" value="Unassembled WGS sequence"/>
</dbReference>
<evidence type="ECO:0000313" key="7">
    <source>
        <dbReference type="Proteomes" id="UP000292340"/>
    </source>
</evidence>
<comment type="caution">
    <text evidence="5">The sequence shown here is derived from an EMBL/GenBank/DDBJ whole genome shotgun (WGS) entry which is preliminary data.</text>
</comment>
<dbReference type="InterPro" id="IPR014026">
    <property type="entry name" value="UDP-Glc/GDP-Man_DH_dimer"/>
</dbReference>
<dbReference type="SUPFAM" id="SSF52413">
    <property type="entry name" value="UDP-glucose/GDP-mannose dehydrogenase C-terminal domain"/>
    <property type="match status" value="1"/>
</dbReference>
<dbReference type="SUPFAM" id="SSF48179">
    <property type="entry name" value="6-phosphogluconate dehydrogenase C-terminal domain-like"/>
    <property type="match status" value="1"/>
</dbReference>
<dbReference type="GO" id="GO:0016628">
    <property type="term" value="F:oxidoreductase activity, acting on the CH-CH group of donors, NAD or NADP as acceptor"/>
    <property type="evidence" value="ECO:0007669"/>
    <property type="project" value="InterPro"/>
</dbReference>
<dbReference type="EMBL" id="PDXB01000040">
    <property type="protein sequence ID" value="RYN19872.1"/>
    <property type="molecule type" value="Genomic_DNA"/>
</dbReference>
<evidence type="ECO:0000313" key="6">
    <source>
        <dbReference type="EMBL" id="RYN97366.1"/>
    </source>
</evidence>
<evidence type="ECO:0000313" key="8">
    <source>
        <dbReference type="Proteomes" id="UP000293195"/>
    </source>
</evidence>
<dbReference type="GO" id="GO:0051287">
    <property type="term" value="F:NAD binding"/>
    <property type="evidence" value="ECO:0007669"/>
    <property type="project" value="InterPro"/>
</dbReference>
<dbReference type="GO" id="GO:0016616">
    <property type="term" value="F:oxidoreductase activity, acting on the CH-OH group of donors, NAD or NADP as acceptor"/>
    <property type="evidence" value="ECO:0007669"/>
    <property type="project" value="InterPro"/>
</dbReference>
<proteinExistence type="inferred from homology"/>
<dbReference type="InterPro" id="IPR036291">
    <property type="entry name" value="NAD(P)-bd_dom_sf"/>
</dbReference>
<dbReference type="PANTHER" id="PTHR43491:SF2">
    <property type="entry name" value="UDP-N-ACETYL-D-MANNOSAMINE DEHYDROGENASE"/>
    <property type="match status" value="1"/>
</dbReference>
<dbReference type="SUPFAM" id="SSF51735">
    <property type="entry name" value="NAD(P)-binding Rossmann-fold domains"/>
    <property type="match status" value="1"/>
</dbReference>
<name>A0AB37W681_9PLEO</name>
<reference evidence="5" key="1">
    <citation type="submission" date="2017-10" db="EMBL/GenBank/DDBJ databases">
        <authorList>
            <person name="Armitage A.D."/>
            <person name="Barbara D.J."/>
            <person name="Woodhall J.W."/>
            <person name="Sreenivasaprasad S."/>
            <person name="Lane C.R."/>
            <person name="Clarkson J.P."/>
            <person name="Harrison R.J."/>
        </authorList>
    </citation>
    <scope>NUCLEOTIDE SEQUENCE</scope>
    <source>
        <strain evidence="5">FERA 1164</strain>
        <strain evidence="6">FERA 635</strain>
    </source>
</reference>
<dbReference type="Proteomes" id="UP000292340">
    <property type="component" value="Unassembled WGS sequence"/>
</dbReference>
<sequence>MTTITFNEGMFNDKFALLDKKPEIIVTECSLPLTPPPEEINESPFWTTENPIQVEEVQTLNTSEPESIVAVIGVGYVGTHLVEAFANHYNVIAFDLSTKRLDEVSKQLTGLPIQFTSNAADISQATHVLISVPTILTDDKKVDTTYLRSAIATVEKYVKPGSTIVVESSVAVGMTRELVGPLMASKNFKVGMSPERVDPGRTFPAFEDISKIVSGLDAASLESISTLYGRVFNKLLPVSSPEVAEMTKLYENCQRMVCATYANEMADACSSIGIDAFEVSNAAASKPFGYLPFRPGPGIGGHCIPVNPYYLLSNLHMPLLEHAATISSSRPRDVARNFVRSVLQEKNYSVDSSQLRLLVVGVGFKRGQSVMSNSPGAAIAHTLKSEYNCHIEFADPLVSTALYSAAPKMDTETNWTVDHLSTYDGIIVSVNQEGLDMDVLANLPSSVKVHDFSGILKNSISSVPSLAAKKEICQEIIVSVTF</sequence>
<dbReference type="PIRSF" id="PIRSF500136">
    <property type="entry name" value="UDP_ManNAc_DH"/>
    <property type="match status" value="1"/>
</dbReference>
<feature type="domain" description="UDP-glucose/GDP-mannose dehydrogenase N-terminal" evidence="4">
    <location>
        <begin position="101"/>
        <end position="222"/>
    </location>
</feature>
<comment type="similarity">
    <text evidence="1 2">Belongs to the UDP-glucose/GDP-mannose dehydrogenase family.</text>
</comment>
<dbReference type="NCBIfam" id="TIGR03026">
    <property type="entry name" value="NDP-sugDHase"/>
    <property type="match status" value="1"/>
</dbReference>
<gene>
    <name evidence="5" type="ORF">AA0115_g10484</name>
    <name evidence="6" type="ORF">AA0119_g7452</name>
</gene>
<evidence type="ECO:0008006" key="9">
    <source>
        <dbReference type="Google" id="ProtNLM"/>
    </source>
</evidence>
<dbReference type="InterPro" id="IPR028359">
    <property type="entry name" value="UDP_ManNAc/GlcNAc_DH"/>
</dbReference>
<keyword evidence="8" id="KW-1185">Reference proteome</keyword>
<dbReference type="PIRSF" id="PIRSF000124">
    <property type="entry name" value="UDPglc_GDPman_dh"/>
    <property type="match status" value="1"/>
</dbReference>
<dbReference type="GO" id="GO:0000271">
    <property type="term" value="P:polysaccharide biosynthetic process"/>
    <property type="evidence" value="ECO:0007669"/>
    <property type="project" value="InterPro"/>
</dbReference>
<evidence type="ECO:0000259" key="4">
    <source>
        <dbReference type="Pfam" id="PF03721"/>
    </source>
</evidence>
<dbReference type="AlphaFoldDB" id="A0AB37W681"/>
<evidence type="ECO:0000259" key="3">
    <source>
        <dbReference type="Pfam" id="PF00984"/>
    </source>
</evidence>
<dbReference type="Pfam" id="PF00984">
    <property type="entry name" value="UDPG_MGDP_dh"/>
    <property type="match status" value="1"/>
</dbReference>
<protein>
    <recommendedName>
        <fullName evidence="9">UDP-glucose/GDP-mannose dehydrogenase C-terminal domain-containing protein</fullName>
    </recommendedName>
</protein>
<dbReference type="InterPro" id="IPR001732">
    <property type="entry name" value="UDP-Glc/GDP-Man_DH_N"/>
</dbReference>
<feature type="domain" description="UDP-glucose/GDP-mannose dehydrogenase dimerisation" evidence="3">
    <location>
        <begin position="243"/>
        <end position="316"/>
    </location>
</feature>
<evidence type="ECO:0000313" key="5">
    <source>
        <dbReference type="EMBL" id="RYN19872.1"/>
    </source>
</evidence>
<organism evidence="5 7">
    <name type="scientific">Alternaria tenuissima</name>
    <dbReference type="NCBI Taxonomy" id="119927"/>
    <lineage>
        <taxon>Eukaryota</taxon>
        <taxon>Fungi</taxon>
        <taxon>Dikarya</taxon>
        <taxon>Ascomycota</taxon>
        <taxon>Pezizomycotina</taxon>
        <taxon>Dothideomycetes</taxon>
        <taxon>Pleosporomycetidae</taxon>
        <taxon>Pleosporales</taxon>
        <taxon>Pleosporineae</taxon>
        <taxon>Pleosporaceae</taxon>
        <taxon>Alternaria</taxon>
        <taxon>Alternaria sect. Alternaria</taxon>
        <taxon>Alternaria alternata complex</taxon>
    </lineage>
</organism>
<evidence type="ECO:0000256" key="1">
    <source>
        <dbReference type="ARBA" id="ARBA00006601"/>
    </source>
</evidence>
<reference evidence="5 8" key="2">
    <citation type="journal article" date="2019" name="bioRxiv">
        <title>Genomics, evolutionary history and diagnostics of the Alternaria alternata species group including apple and Asian pear pathotypes.</title>
        <authorList>
            <person name="Armitage A.D."/>
            <person name="Cockerton H.M."/>
            <person name="Sreenivasaprasad S."/>
            <person name="Woodhall J.W."/>
            <person name="Lane C.R."/>
            <person name="Harrison R.J."/>
            <person name="Clarkson J.P."/>
        </authorList>
    </citation>
    <scope>NUCLEOTIDE SEQUENCE</scope>
    <source>
        <strain evidence="5">FERA 1164</strain>
        <strain evidence="8">FERA 635</strain>
    </source>
</reference>
<dbReference type="InterPro" id="IPR036220">
    <property type="entry name" value="UDP-Glc/GDP-Man_DH_C_sf"/>
</dbReference>
<dbReference type="InterPro" id="IPR017476">
    <property type="entry name" value="UDP-Glc/GDP-Man"/>
</dbReference>
<accession>A0AB37W681</accession>
<dbReference type="Gene3D" id="3.40.50.720">
    <property type="entry name" value="NAD(P)-binding Rossmann-like Domain"/>
    <property type="match status" value="2"/>
</dbReference>
<evidence type="ECO:0000256" key="2">
    <source>
        <dbReference type="PIRNR" id="PIRNR000124"/>
    </source>
</evidence>
<dbReference type="Pfam" id="PF03721">
    <property type="entry name" value="UDPG_MGDP_dh_N"/>
    <property type="match status" value="1"/>
</dbReference>
<dbReference type="PANTHER" id="PTHR43491">
    <property type="entry name" value="UDP-N-ACETYL-D-MANNOSAMINE DEHYDROGENASE"/>
    <property type="match status" value="1"/>
</dbReference>